<keyword evidence="3" id="KW-1185">Reference proteome</keyword>
<keyword evidence="1" id="KW-0812">Transmembrane</keyword>
<feature type="transmembrane region" description="Helical" evidence="1">
    <location>
        <begin position="52"/>
        <end position="70"/>
    </location>
</feature>
<dbReference type="InterPro" id="IPR048136">
    <property type="entry name" value="STM3941-like"/>
</dbReference>
<dbReference type="RefSeq" id="WP_377023034.1">
    <property type="nucleotide sequence ID" value="NZ_JBHLTS010000022.1"/>
</dbReference>
<dbReference type="Proteomes" id="UP001589828">
    <property type="component" value="Unassembled WGS sequence"/>
</dbReference>
<protein>
    <submittedName>
        <fullName evidence="2">STM3941 family protein</fullName>
    </submittedName>
</protein>
<evidence type="ECO:0000313" key="2">
    <source>
        <dbReference type="EMBL" id="MFC0515196.1"/>
    </source>
</evidence>
<dbReference type="EMBL" id="JBHLTS010000022">
    <property type="protein sequence ID" value="MFC0515196.1"/>
    <property type="molecule type" value="Genomic_DNA"/>
</dbReference>
<name>A0ABV6L6U7_9SPHI</name>
<evidence type="ECO:0000313" key="3">
    <source>
        <dbReference type="Proteomes" id="UP001589828"/>
    </source>
</evidence>
<proteinExistence type="predicted"/>
<organism evidence="2 3">
    <name type="scientific">Mucilaginibacter angelicae</name>
    <dbReference type="NCBI Taxonomy" id="869718"/>
    <lineage>
        <taxon>Bacteria</taxon>
        <taxon>Pseudomonadati</taxon>
        <taxon>Bacteroidota</taxon>
        <taxon>Sphingobacteriia</taxon>
        <taxon>Sphingobacteriales</taxon>
        <taxon>Sphingobacteriaceae</taxon>
        <taxon>Mucilaginibacter</taxon>
    </lineage>
</organism>
<dbReference type="NCBIfam" id="NF041635">
    <property type="entry name" value="STM3941_fam"/>
    <property type="match status" value="1"/>
</dbReference>
<sequence length="183" mass="20502">MTINTPIEISLSKTKIIKGLLGSVAFVAIGLWILICQPHIGNPVFDNILVKYGASTACIIFFGFTTFFFLKKMSDKKPGLIINNEGIYDNSSVGLIPWSDITRFSISSVMNQQFLVIGLKDPEQYITAQTNLFKKKSFDFNYKNYGSPLAISASTFEYNLYELKAMLENKLMGQQAKNPEVSE</sequence>
<reference evidence="2 3" key="1">
    <citation type="submission" date="2024-09" db="EMBL/GenBank/DDBJ databases">
        <authorList>
            <person name="Sun Q."/>
            <person name="Mori K."/>
        </authorList>
    </citation>
    <scope>NUCLEOTIDE SEQUENCE [LARGE SCALE GENOMIC DNA]</scope>
    <source>
        <strain evidence="2 3">NCAIM B.02415</strain>
    </source>
</reference>
<gene>
    <name evidence="2" type="ORF">ACFFGT_13340</name>
</gene>
<feature type="transmembrane region" description="Helical" evidence="1">
    <location>
        <begin position="20"/>
        <end position="40"/>
    </location>
</feature>
<evidence type="ECO:0000256" key="1">
    <source>
        <dbReference type="SAM" id="Phobius"/>
    </source>
</evidence>
<accession>A0ABV6L6U7</accession>
<comment type="caution">
    <text evidence="2">The sequence shown here is derived from an EMBL/GenBank/DDBJ whole genome shotgun (WGS) entry which is preliminary data.</text>
</comment>
<keyword evidence="1" id="KW-1133">Transmembrane helix</keyword>
<keyword evidence="1" id="KW-0472">Membrane</keyword>